<feature type="transmembrane region" description="Helical" evidence="3">
    <location>
        <begin position="289"/>
        <end position="307"/>
    </location>
</feature>
<evidence type="ECO:0000256" key="2">
    <source>
        <dbReference type="SAM" id="MobiDB-lite"/>
    </source>
</evidence>
<dbReference type="InterPro" id="IPR011701">
    <property type="entry name" value="MFS"/>
</dbReference>
<sequence>MIKGRRIRTVLHHAIHRLEKDDNADNIRKESSFFYPPPDGGWGWVVVLAACTHALLVSGFHNAFGVYMISLLETFQASRSRTAWIGSVSYGFIMIFGPVSGKLLQKYGAIKVAIFGALVVMLGVVCSSYAGDIRVLFLTHGILVGVGSSFASTPGLIMVSLYFTTKRSFATGIVMAGGAAGTLVQNQVHRYLIKAFGWRTSLRVYCGILTICIFAGFAYRPLEKRRHPSVVENFQTSPLRGFIVDLSLWKDSIFELWVCALGLAKFGFFIPFVHMMQLAGDLGISLDDASYIMVGIGISSLLSSLLFGKICDLENINRLYINQASVLSVGLLYLTIPLCTTFPSLIAFGSLLGFFDAGNYVLLPVLTLDLMGAEKMPVAWGFMMAVHTISCFGPPFAGWIYDFLGSYNIGFVVPGLCSVGAAGILAFIPRLKNTAVQQKKNIIHASVCEITNSIIPWESPIHSMQSLNDSYAKYSSVWTSRADLPKVEDTAVASPIESTAKVEQVLLEEGEASDSKKEAYVAFVDVEQYEDEELHDEGTAKVEEVPLEEDEASDSKKATYVAFVDVEQYEDKDLLDECTAKVEEVPLEEGEASGLKKETRVTFVDVEHREDEDLSDEDSAKIEVTLEEDDASDSKKTACVTFVDVEQREDEDLLDEGTAKVEEVPLEKGEASHSKKETHVTFVDVEHREDEDLGDEGIAKVEEIPLEEGEASGSKKAAHVAFIDAEQHEDEDLHDGEQK</sequence>
<dbReference type="OrthoDB" id="6499973at2759"/>
<dbReference type="Proteomes" id="UP000765507">
    <property type="component" value="Unassembled WGS sequence"/>
</dbReference>
<proteinExistence type="predicted"/>
<reference evidence="5 6" key="1">
    <citation type="journal article" date="2020" name="G3 (Bethesda)">
        <title>Draft Genome of the Common Snapping Turtle, Chelydra serpentina, a Model for Phenotypic Plasticity in Reptiles.</title>
        <authorList>
            <person name="Das D."/>
            <person name="Singh S.K."/>
            <person name="Bierstedt J."/>
            <person name="Erickson A."/>
            <person name="Galli G.L.J."/>
            <person name="Crossley D.A. 2nd"/>
            <person name="Rhen T."/>
        </authorList>
    </citation>
    <scope>NUCLEOTIDE SEQUENCE [LARGE SCALE GENOMIC DNA]</scope>
    <source>
        <strain evidence="5">KW</strain>
    </source>
</reference>
<keyword evidence="6" id="KW-1185">Reference proteome</keyword>
<feature type="transmembrane region" description="Helical" evidence="3">
    <location>
        <begin position="407"/>
        <end position="428"/>
    </location>
</feature>
<dbReference type="GO" id="GO:0008028">
    <property type="term" value="F:monocarboxylic acid transmembrane transporter activity"/>
    <property type="evidence" value="ECO:0007669"/>
    <property type="project" value="TreeGrafter"/>
</dbReference>
<dbReference type="InterPro" id="IPR050327">
    <property type="entry name" value="Proton-linked_MCT"/>
</dbReference>
<dbReference type="CDD" id="cd17352">
    <property type="entry name" value="MFS_MCT_SLC16"/>
    <property type="match status" value="1"/>
</dbReference>
<evidence type="ECO:0000259" key="4">
    <source>
        <dbReference type="PROSITE" id="PS50850"/>
    </source>
</evidence>
<comment type="subcellular location">
    <subcellularLocation>
        <location evidence="1">Membrane</location>
        <topology evidence="1">Multi-pass membrane protein</topology>
    </subcellularLocation>
</comment>
<evidence type="ECO:0000256" key="3">
    <source>
        <dbReference type="SAM" id="Phobius"/>
    </source>
</evidence>
<dbReference type="Gene3D" id="1.20.1250.20">
    <property type="entry name" value="MFS general substrate transporter like domains"/>
    <property type="match status" value="2"/>
</dbReference>
<dbReference type="AlphaFoldDB" id="A0A8T1SPP3"/>
<feature type="compositionally biased region" description="Acidic residues" evidence="2">
    <location>
        <begin position="727"/>
        <end position="739"/>
    </location>
</feature>
<accession>A0A8T1SPP3</accession>
<feature type="transmembrane region" description="Helical" evidence="3">
    <location>
        <begin position="256"/>
        <end position="277"/>
    </location>
</feature>
<feature type="region of interest" description="Disordered" evidence="2">
    <location>
        <begin position="664"/>
        <end position="739"/>
    </location>
</feature>
<keyword evidence="3" id="KW-0812">Transmembrane</keyword>
<keyword evidence="3" id="KW-0472">Membrane</keyword>
<feature type="compositionally biased region" description="Basic and acidic residues" evidence="2">
    <location>
        <begin position="664"/>
        <end position="690"/>
    </location>
</feature>
<organism evidence="5 6">
    <name type="scientific">Chelydra serpentina</name>
    <name type="common">Snapping turtle</name>
    <name type="synonym">Testudo serpentina</name>
    <dbReference type="NCBI Taxonomy" id="8475"/>
    <lineage>
        <taxon>Eukaryota</taxon>
        <taxon>Metazoa</taxon>
        <taxon>Chordata</taxon>
        <taxon>Craniata</taxon>
        <taxon>Vertebrata</taxon>
        <taxon>Euteleostomi</taxon>
        <taxon>Archelosauria</taxon>
        <taxon>Testudinata</taxon>
        <taxon>Testudines</taxon>
        <taxon>Cryptodira</taxon>
        <taxon>Durocryptodira</taxon>
        <taxon>Americhelydia</taxon>
        <taxon>Chelydroidea</taxon>
        <taxon>Chelydridae</taxon>
        <taxon>Chelydra</taxon>
    </lineage>
</organism>
<dbReference type="PROSITE" id="PS50850">
    <property type="entry name" value="MFS"/>
    <property type="match status" value="1"/>
</dbReference>
<evidence type="ECO:0000313" key="5">
    <source>
        <dbReference type="EMBL" id="KAG6930620.1"/>
    </source>
</evidence>
<comment type="caution">
    <text evidence="5">The sequence shown here is derived from an EMBL/GenBank/DDBJ whole genome shotgun (WGS) entry which is preliminary data.</text>
</comment>
<dbReference type="PANTHER" id="PTHR11360:SF284">
    <property type="entry name" value="EG:103B4.3 PROTEIN-RELATED"/>
    <property type="match status" value="1"/>
</dbReference>
<keyword evidence="3" id="KW-1133">Transmembrane helix</keyword>
<dbReference type="InterPro" id="IPR036259">
    <property type="entry name" value="MFS_trans_sf"/>
</dbReference>
<gene>
    <name evidence="5" type="ORF">G0U57_003291</name>
</gene>
<protein>
    <submittedName>
        <fullName evidence="5">Monocarboxylate transporter 10-like</fullName>
    </submittedName>
</protein>
<evidence type="ECO:0000256" key="1">
    <source>
        <dbReference type="ARBA" id="ARBA00004141"/>
    </source>
</evidence>
<evidence type="ECO:0000313" key="6">
    <source>
        <dbReference type="Proteomes" id="UP000765507"/>
    </source>
</evidence>
<feature type="transmembrane region" description="Helical" evidence="3">
    <location>
        <begin position="142"/>
        <end position="163"/>
    </location>
</feature>
<feature type="transmembrane region" description="Helical" evidence="3">
    <location>
        <begin position="107"/>
        <end position="130"/>
    </location>
</feature>
<dbReference type="Pfam" id="PF07690">
    <property type="entry name" value="MFS_1"/>
    <property type="match status" value="1"/>
</dbReference>
<feature type="transmembrane region" description="Helical" evidence="3">
    <location>
        <begin position="378"/>
        <end position="401"/>
    </location>
</feature>
<dbReference type="PANTHER" id="PTHR11360">
    <property type="entry name" value="MONOCARBOXYLATE TRANSPORTER"/>
    <property type="match status" value="1"/>
</dbReference>
<feature type="transmembrane region" description="Helical" evidence="3">
    <location>
        <begin position="202"/>
        <end position="219"/>
    </location>
</feature>
<feature type="domain" description="Major facilitator superfamily (MFS) profile" evidence="4">
    <location>
        <begin position="46"/>
        <end position="432"/>
    </location>
</feature>
<dbReference type="SUPFAM" id="SSF103473">
    <property type="entry name" value="MFS general substrate transporter"/>
    <property type="match status" value="1"/>
</dbReference>
<name>A0A8T1SPP3_CHESE</name>
<dbReference type="EMBL" id="JAHGAV010000142">
    <property type="protein sequence ID" value="KAG6930620.1"/>
    <property type="molecule type" value="Genomic_DNA"/>
</dbReference>
<feature type="transmembrane region" description="Helical" evidence="3">
    <location>
        <begin position="82"/>
        <end position="101"/>
    </location>
</feature>
<dbReference type="GO" id="GO:0016020">
    <property type="term" value="C:membrane"/>
    <property type="evidence" value="ECO:0007669"/>
    <property type="project" value="UniProtKB-SubCell"/>
</dbReference>
<dbReference type="InterPro" id="IPR020846">
    <property type="entry name" value="MFS_dom"/>
</dbReference>
<feature type="transmembrane region" description="Helical" evidence="3">
    <location>
        <begin position="42"/>
        <end position="70"/>
    </location>
</feature>